<comment type="subcellular location">
    <subcellularLocation>
        <location evidence="1">Cytoplasm</location>
    </subcellularLocation>
</comment>
<keyword evidence="7" id="KW-0812">Transmembrane</keyword>
<dbReference type="Pfam" id="PF14484">
    <property type="entry name" value="FISNA"/>
    <property type="match status" value="1"/>
</dbReference>
<feature type="transmembrane region" description="Helical" evidence="7">
    <location>
        <begin position="39"/>
        <end position="57"/>
    </location>
</feature>
<keyword evidence="3" id="KW-0433">Leucine-rich repeat</keyword>
<dbReference type="InterPro" id="IPR027417">
    <property type="entry name" value="P-loop_NTPase"/>
</dbReference>
<dbReference type="SUPFAM" id="SSF47986">
    <property type="entry name" value="DEATH domain"/>
    <property type="match status" value="1"/>
</dbReference>
<evidence type="ECO:0000256" key="4">
    <source>
        <dbReference type="ARBA" id="ARBA00022737"/>
    </source>
</evidence>
<dbReference type="InterPro" id="IPR041267">
    <property type="entry name" value="NLRP_HD2"/>
</dbReference>
<keyword evidence="4" id="KW-0677">Repeat</keyword>
<name>A0A673KMB4_9TELE</name>
<dbReference type="InterPro" id="IPR041075">
    <property type="entry name" value="NOD1/2_WH"/>
</dbReference>
<evidence type="ECO:0000259" key="8">
    <source>
        <dbReference type="PROSITE" id="PS50824"/>
    </source>
</evidence>
<dbReference type="InterPro" id="IPR029495">
    <property type="entry name" value="NACHT-assoc"/>
</dbReference>
<dbReference type="PANTHER" id="PTHR24106">
    <property type="entry name" value="NACHT, LRR AND CARD DOMAINS-CONTAINING"/>
    <property type="match status" value="1"/>
</dbReference>
<feature type="domain" description="Pyrin" evidence="8">
    <location>
        <begin position="97"/>
        <end position="191"/>
    </location>
</feature>
<dbReference type="InterPro" id="IPR004020">
    <property type="entry name" value="DAPIN"/>
</dbReference>
<evidence type="ECO:0000256" key="1">
    <source>
        <dbReference type="ARBA" id="ARBA00004496"/>
    </source>
</evidence>
<keyword evidence="7" id="KW-0472">Membrane</keyword>
<evidence type="ECO:0000256" key="2">
    <source>
        <dbReference type="ARBA" id="ARBA00022490"/>
    </source>
</evidence>
<dbReference type="Pfam" id="PF17779">
    <property type="entry name" value="WHD_NOD2"/>
    <property type="match status" value="1"/>
</dbReference>
<dbReference type="AlphaFoldDB" id="A0A673KMB4"/>
<dbReference type="Pfam" id="PF17776">
    <property type="entry name" value="NLRC4_HD2"/>
    <property type="match status" value="1"/>
</dbReference>
<evidence type="ECO:0000313" key="9">
    <source>
        <dbReference type="Ensembl" id="ENSSRHP00000064526.1"/>
    </source>
</evidence>
<protein>
    <submittedName>
        <fullName evidence="9">Si:ch211-201o1.1</fullName>
    </submittedName>
</protein>
<dbReference type="GO" id="GO:0005524">
    <property type="term" value="F:ATP binding"/>
    <property type="evidence" value="ECO:0007669"/>
    <property type="project" value="UniProtKB-KW"/>
</dbReference>
<sequence length="757" mass="86752">MTFGIYRKTILLNKLNELIQFCSEIENTIYQFCKYFQSLNIFYIFLIFVYTFPIFPLRTKQERSDSPTSSHLSLKSERSIPLPMNFSDEAQRNKERLKPNVPDSQTLLHQVLRNMRSEDFKTFKIELSKDYPECLGSEPEELSVSDVAVNIVECFGGETALRITLHFQANVNPLQKITQANKAKLQDKCQHINEGNSSQGKQSLLTEIYTDLYMTEGGSGEINNEHEVLRNELISQKSPLTCNDIFKTLTGQSKQIRTVLTMGIFGIGKHVSVQRFILDWADGKANQDINVIIYLKFRELNQKKGSCSLLQLIQQYAPELKEADLQEMKVLFILDGLEVCQYPLDFHNNDFCSDINQNVPVDVLLTNLIKGNLLPSALLWITTRPSTASRIPPECVHRVTEIQGFNDHQKETYFRKKISDQNLANEIITHIKSCRSLYIMCHMPIFCWISATVLENMMSNGNSDQIPRTLTEMFTRFLLIQISIKHKKFNGADVDNPEKLSEFDKTLILKLGELAFQQLEKGNLIFQEEDLIKSGLDGGKVTEYSVCTEMFREELGLYREKVYSFVHVSYQEYLAAIYAHFACVNHGKNVLDINGSTDLSDVHQSALNKALKSENGHLDLFLRFLFGLSVDPNRTLLKDLLTKDSSSKPCVDKNMTVHFIRDKIKQEQSPERIINLFHCLNELNDNTLVKEIQTAMKSGTLLGSELEPEQWSALAYVLLKSGEQLDEFDMKKFHTSTANQLRLLPVLRICKRARSVH</sequence>
<keyword evidence="5" id="KW-0547">Nucleotide-binding</keyword>
<dbReference type="Proteomes" id="UP000472270">
    <property type="component" value="Unassembled WGS sequence"/>
</dbReference>
<evidence type="ECO:0000313" key="10">
    <source>
        <dbReference type="Proteomes" id="UP000472270"/>
    </source>
</evidence>
<keyword evidence="6" id="KW-0067">ATP-binding</keyword>
<proteinExistence type="predicted"/>
<dbReference type="Ensembl" id="ENSSRHT00000066312.1">
    <property type="protein sequence ID" value="ENSSRHP00000064526.1"/>
    <property type="gene ID" value="ENSSRHG00000032155.1"/>
</dbReference>
<dbReference type="GO" id="GO:0005737">
    <property type="term" value="C:cytoplasm"/>
    <property type="evidence" value="ECO:0007669"/>
    <property type="project" value="UniProtKB-SubCell"/>
</dbReference>
<dbReference type="InterPro" id="IPR011029">
    <property type="entry name" value="DEATH-like_dom_sf"/>
</dbReference>
<reference evidence="9" key="2">
    <citation type="submission" date="2025-09" db="UniProtKB">
        <authorList>
            <consortium name="Ensembl"/>
        </authorList>
    </citation>
    <scope>IDENTIFICATION</scope>
</reference>
<evidence type="ECO:0000256" key="5">
    <source>
        <dbReference type="ARBA" id="ARBA00022741"/>
    </source>
</evidence>
<keyword evidence="2" id="KW-0963">Cytoplasm</keyword>
<dbReference type="FunFam" id="3.40.50.300:FF:000210">
    <property type="entry name" value="Si:dkey-16p6.1"/>
    <property type="match status" value="1"/>
</dbReference>
<dbReference type="PROSITE" id="PS50824">
    <property type="entry name" value="DAPIN"/>
    <property type="match status" value="1"/>
</dbReference>
<dbReference type="InterPro" id="IPR051261">
    <property type="entry name" value="NLR"/>
</dbReference>
<reference evidence="9" key="1">
    <citation type="submission" date="2025-08" db="UniProtKB">
        <authorList>
            <consortium name="Ensembl"/>
        </authorList>
    </citation>
    <scope>IDENTIFICATION</scope>
</reference>
<evidence type="ECO:0000256" key="7">
    <source>
        <dbReference type="SAM" id="Phobius"/>
    </source>
</evidence>
<keyword evidence="10" id="KW-1185">Reference proteome</keyword>
<accession>A0A673KMB4</accession>
<evidence type="ECO:0000256" key="3">
    <source>
        <dbReference type="ARBA" id="ARBA00022614"/>
    </source>
</evidence>
<organism evidence="9 10">
    <name type="scientific">Sinocyclocheilus rhinocerous</name>
    <dbReference type="NCBI Taxonomy" id="307959"/>
    <lineage>
        <taxon>Eukaryota</taxon>
        <taxon>Metazoa</taxon>
        <taxon>Chordata</taxon>
        <taxon>Craniata</taxon>
        <taxon>Vertebrata</taxon>
        <taxon>Euteleostomi</taxon>
        <taxon>Actinopterygii</taxon>
        <taxon>Neopterygii</taxon>
        <taxon>Teleostei</taxon>
        <taxon>Ostariophysi</taxon>
        <taxon>Cypriniformes</taxon>
        <taxon>Cyprinidae</taxon>
        <taxon>Cyprininae</taxon>
        <taxon>Sinocyclocheilus</taxon>
    </lineage>
</organism>
<dbReference type="Pfam" id="PF05729">
    <property type="entry name" value="NACHT"/>
    <property type="match status" value="1"/>
</dbReference>
<dbReference type="InterPro" id="IPR007111">
    <property type="entry name" value="NACHT_NTPase"/>
</dbReference>
<dbReference type="SMART" id="SM01288">
    <property type="entry name" value="FISNA"/>
    <property type="match status" value="1"/>
</dbReference>
<dbReference type="Gene3D" id="3.40.50.300">
    <property type="entry name" value="P-loop containing nucleotide triphosphate hydrolases"/>
    <property type="match status" value="1"/>
</dbReference>
<keyword evidence="7" id="KW-1133">Transmembrane helix</keyword>
<evidence type="ECO:0000256" key="6">
    <source>
        <dbReference type="ARBA" id="ARBA00022840"/>
    </source>
</evidence>